<dbReference type="AlphaFoldDB" id="A0A2J6TQY7"/>
<dbReference type="EMBL" id="KZ613746">
    <property type="protein sequence ID" value="PMD65441.1"/>
    <property type="molecule type" value="Genomic_DNA"/>
</dbReference>
<protein>
    <submittedName>
        <fullName evidence="2">Uncharacterized protein</fullName>
    </submittedName>
</protein>
<name>A0A2J6TQY7_9HELO</name>
<sequence>MQGVVELLIAVRWPLNDKGMRYNALNLPLFLEKQGNPFNNLHPRTIEFRQHEGTLEPERIVQWIKALVGIINFVDTADRDSLNRLFRKVEEEKWQKEGYPKDAYMEKQLELIPVESSFTMIDLFRYIHLNEQADFYSSSLNDVMGTEPPSRPTVWRWEYEEWQSQSTITEEEFQRQHEMRLLWEKSLASSLAQPEGSAFKFDPDDQMWPKRERVAKAQTGGSTFASGFTFHRNDPIWPPADENTISDAEGDEMGEGNRPLRIEEEEEDFYSAD</sequence>
<feature type="compositionally biased region" description="Acidic residues" evidence="1">
    <location>
        <begin position="263"/>
        <end position="273"/>
    </location>
</feature>
<evidence type="ECO:0000256" key="1">
    <source>
        <dbReference type="SAM" id="MobiDB-lite"/>
    </source>
</evidence>
<evidence type="ECO:0000313" key="3">
    <source>
        <dbReference type="Proteomes" id="UP000235371"/>
    </source>
</evidence>
<dbReference type="GeneID" id="36590545"/>
<dbReference type="PANTHER" id="PTHR36847">
    <property type="entry name" value="AMIDOLIGASE ENZYME"/>
    <property type="match status" value="1"/>
</dbReference>
<accession>A0A2J6TQY7</accession>
<feature type="region of interest" description="Disordered" evidence="1">
    <location>
        <begin position="225"/>
        <end position="273"/>
    </location>
</feature>
<dbReference type="InParanoid" id="A0A2J6TQY7"/>
<keyword evidence="3" id="KW-1185">Reference proteome</keyword>
<dbReference type="STRING" id="1095630.A0A2J6TQY7"/>
<proteinExistence type="predicted"/>
<dbReference type="PANTHER" id="PTHR36847:SF1">
    <property type="entry name" value="AMIDOLIGASE ENZYME"/>
    <property type="match status" value="1"/>
</dbReference>
<dbReference type="RefSeq" id="XP_024742345.1">
    <property type="nucleotide sequence ID" value="XM_024882468.1"/>
</dbReference>
<evidence type="ECO:0000313" key="2">
    <source>
        <dbReference type="EMBL" id="PMD65441.1"/>
    </source>
</evidence>
<organism evidence="2 3">
    <name type="scientific">Hyaloscypha bicolor E</name>
    <dbReference type="NCBI Taxonomy" id="1095630"/>
    <lineage>
        <taxon>Eukaryota</taxon>
        <taxon>Fungi</taxon>
        <taxon>Dikarya</taxon>
        <taxon>Ascomycota</taxon>
        <taxon>Pezizomycotina</taxon>
        <taxon>Leotiomycetes</taxon>
        <taxon>Helotiales</taxon>
        <taxon>Hyaloscyphaceae</taxon>
        <taxon>Hyaloscypha</taxon>
        <taxon>Hyaloscypha bicolor</taxon>
    </lineage>
</organism>
<reference evidence="2 3" key="1">
    <citation type="submission" date="2016-04" db="EMBL/GenBank/DDBJ databases">
        <title>A degradative enzymes factory behind the ericoid mycorrhizal symbiosis.</title>
        <authorList>
            <consortium name="DOE Joint Genome Institute"/>
            <person name="Martino E."/>
            <person name="Morin E."/>
            <person name="Grelet G."/>
            <person name="Kuo A."/>
            <person name="Kohler A."/>
            <person name="Daghino S."/>
            <person name="Barry K."/>
            <person name="Choi C."/>
            <person name="Cichocki N."/>
            <person name="Clum A."/>
            <person name="Copeland A."/>
            <person name="Hainaut M."/>
            <person name="Haridas S."/>
            <person name="Labutti K."/>
            <person name="Lindquist E."/>
            <person name="Lipzen A."/>
            <person name="Khouja H.-R."/>
            <person name="Murat C."/>
            <person name="Ohm R."/>
            <person name="Olson A."/>
            <person name="Spatafora J."/>
            <person name="Veneault-Fourrey C."/>
            <person name="Henrissat B."/>
            <person name="Grigoriev I."/>
            <person name="Martin F."/>
            <person name="Perotto S."/>
        </authorList>
    </citation>
    <scope>NUCLEOTIDE SEQUENCE [LARGE SCALE GENOMIC DNA]</scope>
    <source>
        <strain evidence="2 3">E</strain>
    </source>
</reference>
<dbReference type="OrthoDB" id="412402at2759"/>
<dbReference type="Proteomes" id="UP000235371">
    <property type="component" value="Unassembled WGS sequence"/>
</dbReference>
<gene>
    <name evidence="2" type="ORF">K444DRAFT_625021</name>
</gene>